<gene>
    <name evidence="5" type="ORF">R3P96_00515</name>
</gene>
<evidence type="ECO:0000256" key="1">
    <source>
        <dbReference type="ARBA" id="ARBA00006484"/>
    </source>
</evidence>
<protein>
    <submittedName>
        <fullName evidence="5">SDR family NAD(P)-dependent oxidoreductase</fullName>
    </submittedName>
</protein>
<dbReference type="InterPro" id="IPR002347">
    <property type="entry name" value="SDR_fam"/>
</dbReference>
<dbReference type="SUPFAM" id="SSF51735">
    <property type="entry name" value="NAD(P)-binding Rossmann-fold domains"/>
    <property type="match status" value="1"/>
</dbReference>
<dbReference type="NCBIfam" id="NF006114">
    <property type="entry name" value="PRK08263.1"/>
    <property type="match status" value="1"/>
</dbReference>
<dbReference type="SMART" id="SM00822">
    <property type="entry name" value="PKS_KR"/>
    <property type="match status" value="1"/>
</dbReference>
<proteinExistence type="inferred from homology"/>
<keyword evidence="6" id="KW-1185">Reference proteome</keyword>
<feature type="domain" description="Ketoreductase" evidence="4">
    <location>
        <begin position="3"/>
        <end position="179"/>
    </location>
</feature>
<evidence type="ECO:0000313" key="5">
    <source>
        <dbReference type="EMBL" id="MDV6259813.1"/>
    </source>
</evidence>
<dbReference type="PRINTS" id="PR00080">
    <property type="entry name" value="SDRFAMILY"/>
</dbReference>
<comment type="similarity">
    <text evidence="1 3">Belongs to the short-chain dehydrogenases/reductases (SDR) family.</text>
</comment>
<dbReference type="InterPro" id="IPR036291">
    <property type="entry name" value="NAD(P)-bd_dom_sf"/>
</dbReference>
<dbReference type="Proteomes" id="UP001185755">
    <property type="component" value="Unassembled WGS sequence"/>
</dbReference>
<sequence>MSKVWFITGTSKGFGRAFVRSALERGDRVAATARNTDSLSDFVDRYGEQILALPLDVTDRDAAFAAVRAAHDKFGRLDVVVNNAGYALNGMFEELTPDQLRAQYETNVLGVLNVTQAALPIMREQRSGHILQTSSYGGLVAYPALGAYNSSKWALEALTDSLSQEVAQFDIKVTLIEPAAFATDFYSGSASYAEPIPAYDEFRSVLAEGYAAMALPEAVGFGSAILKLVDAENPPLRVFFGEFATQYVPAVYKERLDTWRDWHALALEAEGK</sequence>
<dbReference type="PANTHER" id="PTHR43976:SF16">
    <property type="entry name" value="SHORT-CHAIN DEHYDROGENASE_REDUCTASE FAMILY PROTEIN"/>
    <property type="match status" value="1"/>
</dbReference>
<dbReference type="EMBL" id="JAWLJX010000001">
    <property type="protein sequence ID" value="MDV6259813.1"/>
    <property type="molecule type" value="Genomic_DNA"/>
</dbReference>
<dbReference type="InterPro" id="IPR020904">
    <property type="entry name" value="Sc_DH/Rdtase_CS"/>
</dbReference>
<dbReference type="RefSeq" id="WP_317562715.1">
    <property type="nucleotide sequence ID" value="NZ_JAWLJX010000001.1"/>
</dbReference>
<evidence type="ECO:0000256" key="3">
    <source>
        <dbReference type="RuleBase" id="RU000363"/>
    </source>
</evidence>
<dbReference type="Gene3D" id="3.40.50.720">
    <property type="entry name" value="NAD(P)-binding Rossmann-like Domain"/>
    <property type="match status" value="1"/>
</dbReference>
<evidence type="ECO:0000256" key="2">
    <source>
        <dbReference type="ARBA" id="ARBA00023002"/>
    </source>
</evidence>
<name>A0ABU4B6J3_9NOCA</name>
<evidence type="ECO:0000259" key="4">
    <source>
        <dbReference type="SMART" id="SM00822"/>
    </source>
</evidence>
<organism evidence="5 6">
    <name type="scientific">Rhodococcoides yunnanense</name>
    <dbReference type="NCBI Taxonomy" id="278209"/>
    <lineage>
        <taxon>Bacteria</taxon>
        <taxon>Bacillati</taxon>
        <taxon>Actinomycetota</taxon>
        <taxon>Actinomycetes</taxon>
        <taxon>Mycobacteriales</taxon>
        <taxon>Nocardiaceae</taxon>
        <taxon>Rhodococcoides</taxon>
    </lineage>
</organism>
<keyword evidence="2" id="KW-0560">Oxidoreductase</keyword>
<dbReference type="InterPro" id="IPR057326">
    <property type="entry name" value="KR_dom"/>
</dbReference>
<dbReference type="PANTHER" id="PTHR43976">
    <property type="entry name" value="SHORT CHAIN DEHYDROGENASE"/>
    <property type="match status" value="1"/>
</dbReference>
<evidence type="ECO:0000313" key="6">
    <source>
        <dbReference type="Proteomes" id="UP001185755"/>
    </source>
</evidence>
<dbReference type="PRINTS" id="PR00081">
    <property type="entry name" value="GDHRDH"/>
</dbReference>
<dbReference type="InterPro" id="IPR051911">
    <property type="entry name" value="SDR_oxidoreductase"/>
</dbReference>
<comment type="caution">
    <text evidence="5">The sequence shown here is derived from an EMBL/GenBank/DDBJ whole genome shotgun (WGS) entry which is preliminary data.</text>
</comment>
<dbReference type="PROSITE" id="PS00061">
    <property type="entry name" value="ADH_SHORT"/>
    <property type="match status" value="1"/>
</dbReference>
<reference evidence="5 6" key="1">
    <citation type="submission" date="2023-10" db="EMBL/GenBank/DDBJ databases">
        <title>Development of a sustainable strategy for remediation of hydrocarbon-contaminated territories based on the waste exchange concept.</title>
        <authorList>
            <person name="Krivoruchko A."/>
        </authorList>
    </citation>
    <scope>NUCLEOTIDE SEQUENCE [LARGE SCALE GENOMIC DNA]</scope>
    <source>
        <strain evidence="5 6">IEGM 1323</strain>
    </source>
</reference>
<dbReference type="CDD" id="cd05374">
    <property type="entry name" value="17beta-HSD-like_SDR_c"/>
    <property type="match status" value="1"/>
</dbReference>
<accession>A0ABU4B6J3</accession>
<dbReference type="Pfam" id="PF00106">
    <property type="entry name" value="adh_short"/>
    <property type="match status" value="1"/>
</dbReference>